<dbReference type="PANTHER" id="PTHR37315:SF1">
    <property type="entry name" value="UPF0311 PROTEIN BLR7842"/>
    <property type="match status" value="1"/>
</dbReference>
<organism evidence="2 3">
    <name type="scientific">Methylobacterium crusticola</name>
    <dbReference type="NCBI Taxonomy" id="1697972"/>
    <lineage>
        <taxon>Bacteria</taxon>
        <taxon>Pseudomonadati</taxon>
        <taxon>Pseudomonadota</taxon>
        <taxon>Alphaproteobacteria</taxon>
        <taxon>Hyphomicrobiales</taxon>
        <taxon>Methylobacteriaceae</taxon>
        <taxon>Methylobacterium</taxon>
    </lineage>
</organism>
<evidence type="ECO:0000313" key="3">
    <source>
        <dbReference type="Proteomes" id="UP001055167"/>
    </source>
</evidence>
<accession>A0ABQ4QRF2</accession>
<comment type="similarity">
    <text evidence="1">Belongs to the UPF0311 family.</text>
</comment>
<dbReference type="Proteomes" id="UP001055167">
    <property type="component" value="Unassembled WGS sequence"/>
</dbReference>
<reference evidence="2" key="1">
    <citation type="journal article" date="2021" name="Front. Microbiol.">
        <title>Comprehensive Comparative Genomics and Phenotyping of Methylobacterium Species.</title>
        <authorList>
            <person name="Alessa O."/>
            <person name="Ogura Y."/>
            <person name="Fujitani Y."/>
            <person name="Takami H."/>
            <person name="Hayashi T."/>
            <person name="Sahin N."/>
            <person name="Tani A."/>
        </authorList>
    </citation>
    <scope>NUCLEOTIDE SEQUENCE</scope>
    <source>
        <strain evidence="2">KCTC 52305</strain>
    </source>
</reference>
<comment type="caution">
    <text evidence="2">The sequence shown here is derived from an EMBL/GenBank/DDBJ whole genome shotgun (WGS) entry which is preliminary data.</text>
</comment>
<dbReference type="RefSeq" id="WP_128563911.1">
    <property type="nucleotide sequence ID" value="NZ_BPQH01000002.1"/>
</dbReference>
<proteinExistence type="inferred from homology"/>
<reference evidence="2" key="2">
    <citation type="submission" date="2021-08" db="EMBL/GenBank/DDBJ databases">
        <authorList>
            <person name="Tani A."/>
            <person name="Ola A."/>
            <person name="Ogura Y."/>
            <person name="Katsura K."/>
            <person name="Hayashi T."/>
        </authorList>
    </citation>
    <scope>NUCLEOTIDE SEQUENCE</scope>
    <source>
        <strain evidence="2">KCTC 52305</strain>
    </source>
</reference>
<dbReference type="HAMAP" id="MF_00775">
    <property type="entry name" value="UPF0311"/>
    <property type="match status" value="1"/>
</dbReference>
<evidence type="ECO:0000313" key="2">
    <source>
        <dbReference type="EMBL" id="GJD47888.1"/>
    </source>
</evidence>
<keyword evidence="3" id="KW-1185">Reference proteome</keyword>
<sequence>MDAPLPLNTEFLFRLGLSVGAPQAIGPTRSGALRVVPVTGGTFEGPRLSGEVAAGGGGDWLRVEPDGTTHLDVRLTLRASGGGLIYCQYTGLRAGPPEVLERLGRGEAVDPAAYYFRVAVRFETSAPDLAWLNHTLAVGVGQRPPTGPLYDIYAVL</sequence>
<dbReference type="InterPro" id="IPR020915">
    <property type="entry name" value="UPF0311"/>
</dbReference>
<gene>
    <name evidence="2" type="ORF">OPKNFCMD_0600</name>
</gene>
<dbReference type="PANTHER" id="PTHR37315">
    <property type="entry name" value="UPF0311 PROTEIN BLR7842"/>
    <property type="match status" value="1"/>
</dbReference>
<protein>
    <recommendedName>
        <fullName evidence="1">UPF0311 protein OPKNFCMD_0600</fullName>
    </recommendedName>
</protein>
<dbReference type="Gene3D" id="2.40.160.20">
    <property type="match status" value="1"/>
</dbReference>
<name>A0ABQ4QRF2_9HYPH</name>
<dbReference type="Pfam" id="PF11578">
    <property type="entry name" value="DUF3237"/>
    <property type="match status" value="1"/>
</dbReference>
<evidence type="ECO:0000256" key="1">
    <source>
        <dbReference type="HAMAP-Rule" id="MF_00775"/>
    </source>
</evidence>
<dbReference type="EMBL" id="BPQH01000002">
    <property type="protein sequence ID" value="GJD47888.1"/>
    <property type="molecule type" value="Genomic_DNA"/>
</dbReference>